<organism evidence="1">
    <name type="scientific">hydrothermal vent metagenome</name>
    <dbReference type="NCBI Taxonomy" id="652676"/>
    <lineage>
        <taxon>unclassified sequences</taxon>
        <taxon>metagenomes</taxon>
        <taxon>ecological metagenomes</taxon>
    </lineage>
</organism>
<dbReference type="EMBL" id="UOGJ01000134">
    <property type="protein sequence ID" value="VAX37689.1"/>
    <property type="molecule type" value="Genomic_DNA"/>
</dbReference>
<proteinExistence type="predicted"/>
<sequence>MSVDPKKQRKILIVHGVQSGSDEDQKQDRIITELVNNRLGNIPLDFKSELYRYENINDAAQKKIRLLSNLLIKTPVGEFVAKKVIDTVGDVVTSYLNTSTAAKIREGLKKQILENYDNGYPCYIVAHSLGSIYAFDVINALMKEDEYFDRGSRKTWPVQGLMTLGSPIGLSIFKNKNRKKVTNLGPGNKWFRWLNFWDRTDPIVSGNIFGKQLQGYDIAEKYQSKSLNQGWVIRDKTVDTGKVWLMAHVGYWDNPVVGDHLVDMITN</sequence>
<protein>
    <submittedName>
        <fullName evidence="1">Uncharacterized protein</fullName>
    </submittedName>
</protein>
<dbReference type="AlphaFoldDB" id="A0A3B1D649"/>
<dbReference type="SUPFAM" id="SSF53474">
    <property type="entry name" value="alpha/beta-Hydrolases"/>
    <property type="match status" value="1"/>
</dbReference>
<gene>
    <name evidence="1" type="ORF">MNBD_UNCLBAC01-291</name>
</gene>
<dbReference type="Gene3D" id="3.40.50.1820">
    <property type="entry name" value="alpha/beta hydrolase"/>
    <property type="match status" value="1"/>
</dbReference>
<evidence type="ECO:0000313" key="1">
    <source>
        <dbReference type="EMBL" id="VAX37689.1"/>
    </source>
</evidence>
<name>A0A3B1D649_9ZZZZ</name>
<accession>A0A3B1D649</accession>
<reference evidence="1" key="1">
    <citation type="submission" date="2018-06" db="EMBL/GenBank/DDBJ databases">
        <authorList>
            <person name="Zhirakovskaya E."/>
        </authorList>
    </citation>
    <scope>NUCLEOTIDE SEQUENCE</scope>
</reference>
<dbReference type="InterPro" id="IPR029058">
    <property type="entry name" value="AB_hydrolase_fold"/>
</dbReference>